<dbReference type="GO" id="GO:0044780">
    <property type="term" value="P:bacterial-type flagellum assembly"/>
    <property type="evidence" value="ECO:0007669"/>
    <property type="project" value="InterPro"/>
</dbReference>
<dbReference type="EMBL" id="BMVX01000001">
    <property type="protein sequence ID" value="GGZ46095.1"/>
    <property type="molecule type" value="Genomic_DNA"/>
</dbReference>
<feature type="compositionally biased region" description="Low complexity" evidence="1">
    <location>
        <begin position="294"/>
        <end position="306"/>
    </location>
</feature>
<feature type="transmembrane region" description="Helical" evidence="2">
    <location>
        <begin position="346"/>
        <end position="365"/>
    </location>
</feature>
<feature type="transmembrane region" description="Helical" evidence="2">
    <location>
        <begin position="315"/>
        <end position="334"/>
    </location>
</feature>
<evidence type="ECO:0000313" key="3">
    <source>
        <dbReference type="EMBL" id="GGZ46095.1"/>
    </source>
</evidence>
<keyword evidence="5" id="KW-1185">Reference proteome</keyword>
<feature type="region of interest" description="Disordered" evidence="1">
    <location>
        <begin position="252"/>
        <end position="306"/>
    </location>
</feature>
<sequence>MNDPITLAATDTEARHGFPDSPVPAVLEPVTPVAVAPPTAAAPAPVAPVADTPVRADPLPDAAVRADPLPEAPPPAGPIAAAPAAPAPVVSAPAASAPLVSAAAAPAPAPVAPAPAAPAPAEPAAVPAGADPQAPVAGAPVPDAPDPEAPVPDGPGAATIRTLVDAVATCRPLEEVTALVSILKDNGQPDPGYEALRTAAVTRPVDEVRQMLALLGEPPHEVDEADVTLQAAAVGRSIEDVARLVTILGTDGPAAPDAHPAGPAPRPARDAQARAPRHREPSEAPPAKEPHPRAAPVPHAASAPRAPGSSALRHVLRWPVAIALLVTGALHLPADLTVPPSASPAELLPIVVTVLCLGAGVLLAVRDTPTVWRVGALTALGVVALHVVGGVAHYDPLASALGGTLAWAGIVTVMCAAAGAVLAGLALRNRQEDPA</sequence>
<dbReference type="OrthoDB" id="4334939at2"/>
<dbReference type="Proteomes" id="UP000634660">
    <property type="component" value="Unassembled WGS sequence"/>
</dbReference>
<dbReference type="AlphaFoldDB" id="A0A5P2UFP8"/>
<dbReference type="RefSeq" id="WP_150516372.1">
    <property type="nucleotide sequence ID" value="NZ_BMVX01000001.1"/>
</dbReference>
<reference evidence="4 5" key="2">
    <citation type="submission" date="2017-09" db="EMBL/GenBank/DDBJ databases">
        <authorList>
            <person name="Lee N."/>
            <person name="Cho B.-K."/>
        </authorList>
    </citation>
    <scope>NUCLEOTIDE SEQUENCE [LARGE SCALE GENOMIC DNA]</scope>
    <source>
        <strain evidence="4 5">ATCC 27467</strain>
    </source>
</reference>
<evidence type="ECO:0000256" key="2">
    <source>
        <dbReference type="SAM" id="Phobius"/>
    </source>
</evidence>
<feature type="compositionally biased region" description="Low complexity" evidence="1">
    <location>
        <begin position="252"/>
        <end position="261"/>
    </location>
</feature>
<feature type="compositionally biased region" description="Pro residues" evidence="1">
    <location>
        <begin position="142"/>
        <end position="153"/>
    </location>
</feature>
<organism evidence="4 5">
    <name type="scientific">Streptomyces subrutilus</name>
    <dbReference type="NCBI Taxonomy" id="36818"/>
    <lineage>
        <taxon>Bacteria</taxon>
        <taxon>Bacillati</taxon>
        <taxon>Actinomycetota</taxon>
        <taxon>Actinomycetes</taxon>
        <taxon>Kitasatosporales</taxon>
        <taxon>Streptomycetaceae</taxon>
        <taxon>Streptomyces</taxon>
    </lineage>
</organism>
<feature type="region of interest" description="Disordered" evidence="1">
    <location>
        <begin position="1"/>
        <end position="23"/>
    </location>
</feature>
<protein>
    <submittedName>
        <fullName evidence="4">Uncharacterized protein</fullName>
    </submittedName>
</protein>
<proteinExistence type="predicted"/>
<keyword evidence="2" id="KW-0472">Membrane</keyword>
<feature type="compositionally biased region" description="Basic and acidic residues" evidence="1">
    <location>
        <begin position="267"/>
        <end position="292"/>
    </location>
</feature>
<evidence type="ECO:0000256" key="1">
    <source>
        <dbReference type="SAM" id="MobiDB-lite"/>
    </source>
</evidence>
<dbReference type="Proteomes" id="UP000326831">
    <property type="component" value="Chromosome"/>
</dbReference>
<dbReference type="GO" id="GO:0009424">
    <property type="term" value="C:bacterial-type flagellum hook"/>
    <property type="evidence" value="ECO:0007669"/>
    <property type="project" value="InterPro"/>
</dbReference>
<gene>
    <name evidence="4" type="ORF">CP968_02285</name>
    <name evidence="3" type="ORF">GCM10010371_01460</name>
</gene>
<feature type="compositionally biased region" description="Low complexity" evidence="1">
    <location>
        <begin position="122"/>
        <end position="141"/>
    </location>
</feature>
<keyword evidence="2" id="KW-0812">Transmembrane</keyword>
<evidence type="ECO:0000313" key="4">
    <source>
        <dbReference type="EMBL" id="QEU77275.1"/>
    </source>
</evidence>
<feature type="compositionally biased region" description="Low complexity" evidence="1">
    <location>
        <begin position="38"/>
        <end position="56"/>
    </location>
</feature>
<feature type="region of interest" description="Disordered" evidence="1">
    <location>
        <begin position="108"/>
        <end position="157"/>
    </location>
</feature>
<feature type="transmembrane region" description="Helical" evidence="2">
    <location>
        <begin position="406"/>
        <end position="427"/>
    </location>
</feature>
<reference evidence="3" key="1">
    <citation type="journal article" date="2014" name="Int. J. Syst. Evol. Microbiol.">
        <title>Complete genome sequence of Corynebacterium casei LMG S-19264T (=DSM 44701T), isolated from a smear-ripened cheese.</title>
        <authorList>
            <consortium name="US DOE Joint Genome Institute (JGI-PGF)"/>
            <person name="Walter F."/>
            <person name="Albersmeier A."/>
            <person name="Kalinowski J."/>
            <person name="Ruckert C."/>
        </authorList>
    </citation>
    <scope>NUCLEOTIDE SEQUENCE</scope>
    <source>
        <strain evidence="3">JCM 4834</strain>
    </source>
</reference>
<reference evidence="3" key="3">
    <citation type="submission" date="2020-09" db="EMBL/GenBank/DDBJ databases">
        <authorList>
            <person name="Sun Q."/>
            <person name="Ohkuma M."/>
        </authorList>
    </citation>
    <scope>NUCLEOTIDE SEQUENCE</scope>
    <source>
        <strain evidence="3">JCM 4834</strain>
    </source>
</reference>
<evidence type="ECO:0000313" key="5">
    <source>
        <dbReference type="Proteomes" id="UP000326831"/>
    </source>
</evidence>
<keyword evidence="2" id="KW-1133">Transmembrane helix</keyword>
<name>A0A5P2UFP8_9ACTN</name>
<accession>A0A5P2UFP8</accession>
<feature type="transmembrane region" description="Helical" evidence="2">
    <location>
        <begin position="372"/>
        <end position="394"/>
    </location>
</feature>
<feature type="region of interest" description="Disordered" evidence="1">
    <location>
        <begin position="38"/>
        <end position="80"/>
    </location>
</feature>
<feature type="compositionally biased region" description="Pro residues" evidence="1">
    <location>
        <begin position="108"/>
        <end position="121"/>
    </location>
</feature>
<dbReference type="EMBL" id="CP023701">
    <property type="protein sequence ID" value="QEU77275.1"/>
    <property type="molecule type" value="Genomic_DNA"/>
</dbReference>
<dbReference type="KEGG" id="ssub:CP968_02285"/>
<dbReference type="InterPro" id="IPR001635">
    <property type="entry name" value="Flag_hook_Flik"/>
</dbReference>
<dbReference type="PRINTS" id="PR01007">
    <property type="entry name" value="FLGHOOKFLIK"/>
</dbReference>